<dbReference type="GO" id="GO:0072344">
    <property type="term" value="P:rescue of stalled ribosome"/>
    <property type="evidence" value="ECO:0007669"/>
    <property type="project" value="UniProtKB-UniRule"/>
</dbReference>
<feature type="site" description="Discriminates between blocked and unblocked aminoacyl-tRNA" evidence="8">
    <location>
        <position position="9"/>
    </location>
</feature>
<gene>
    <name evidence="8 11" type="primary">pth</name>
    <name evidence="11" type="ORF">L7E55_04975</name>
</gene>
<accession>A0A9X4GYF2</accession>
<keyword evidence="3 8" id="KW-0378">Hydrolase</keyword>
<dbReference type="GO" id="GO:0005737">
    <property type="term" value="C:cytoplasm"/>
    <property type="evidence" value="ECO:0007669"/>
    <property type="project" value="UniProtKB-SubCell"/>
</dbReference>
<dbReference type="InterPro" id="IPR018171">
    <property type="entry name" value="Pept_tRNA_hydro_CS"/>
</dbReference>
<evidence type="ECO:0000256" key="10">
    <source>
        <dbReference type="RuleBase" id="RU004320"/>
    </source>
</evidence>
<feature type="binding site" evidence="8">
    <location>
        <position position="64"/>
    </location>
    <ligand>
        <name>tRNA</name>
        <dbReference type="ChEBI" id="CHEBI:17843"/>
    </ligand>
</feature>
<dbReference type="NCBIfam" id="TIGR00447">
    <property type="entry name" value="pth"/>
    <property type="match status" value="1"/>
</dbReference>
<dbReference type="PANTHER" id="PTHR17224:SF1">
    <property type="entry name" value="PEPTIDYL-TRNA HYDROLASE"/>
    <property type="match status" value="1"/>
</dbReference>
<evidence type="ECO:0000313" key="12">
    <source>
        <dbReference type="Proteomes" id="UP001154312"/>
    </source>
</evidence>
<dbReference type="EMBL" id="JAKOAV010000006">
    <property type="protein sequence ID" value="MDF9407717.1"/>
    <property type="molecule type" value="Genomic_DNA"/>
</dbReference>
<comment type="subunit">
    <text evidence="8">Monomer.</text>
</comment>
<comment type="function">
    <text evidence="8">Catalyzes the release of premature peptidyl moieties from peptidyl-tRNA molecules trapped in stalled 50S ribosomal subunits, and thus maintains levels of free tRNAs and 50S ribosomes.</text>
</comment>
<name>A0A9X4GYF2_9FIRM</name>
<dbReference type="GO" id="GO:0006515">
    <property type="term" value="P:protein quality control for misfolded or incompletely synthesized proteins"/>
    <property type="evidence" value="ECO:0007669"/>
    <property type="project" value="UniProtKB-UniRule"/>
</dbReference>
<feature type="site" description="Stabilizes the basic form of H active site to accept a proton" evidence="8">
    <location>
        <position position="91"/>
    </location>
</feature>
<evidence type="ECO:0000256" key="8">
    <source>
        <dbReference type="HAMAP-Rule" id="MF_00083"/>
    </source>
</evidence>
<organism evidence="11 12">
    <name type="scientific">Pelotomaculum isophthalicicum JI</name>
    <dbReference type="NCBI Taxonomy" id="947010"/>
    <lineage>
        <taxon>Bacteria</taxon>
        <taxon>Bacillati</taxon>
        <taxon>Bacillota</taxon>
        <taxon>Clostridia</taxon>
        <taxon>Eubacteriales</taxon>
        <taxon>Desulfotomaculaceae</taxon>
        <taxon>Pelotomaculum</taxon>
    </lineage>
</organism>
<evidence type="ECO:0000256" key="6">
    <source>
        <dbReference type="ARBA" id="ARBA00048707"/>
    </source>
</evidence>
<evidence type="ECO:0000256" key="3">
    <source>
        <dbReference type="ARBA" id="ARBA00022801"/>
    </source>
</evidence>
<evidence type="ECO:0000313" key="11">
    <source>
        <dbReference type="EMBL" id="MDF9407717.1"/>
    </source>
</evidence>
<feature type="binding site" evidence="8">
    <location>
        <position position="14"/>
    </location>
    <ligand>
        <name>tRNA</name>
        <dbReference type="ChEBI" id="CHEBI:17843"/>
    </ligand>
</feature>
<feature type="active site" description="Proton acceptor" evidence="8">
    <location>
        <position position="19"/>
    </location>
</feature>
<dbReference type="RefSeq" id="WP_277442955.1">
    <property type="nucleotide sequence ID" value="NZ_JAKOAV010000006.1"/>
</dbReference>
<comment type="subcellular location">
    <subcellularLocation>
        <location evidence="8">Cytoplasm</location>
    </subcellularLocation>
</comment>
<comment type="catalytic activity">
    <reaction evidence="6 8 9">
        <text>an N-acyl-L-alpha-aminoacyl-tRNA + H2O = an N-acyl-L-amino acid + a tRNA + H(+)</text>
        <dbReference type="Rhea" id="RHEA:54448"/>
        <dbReference type="Rhea" id="RHEA-COMP:10123"/>
        <dbReference type="Rhea" id="RHEA-COMP:13883"/>
        <dbReference type="ChEBI" id="CHEBI:15377"/>
        <dbReference type="ChEBI" id="CHEBI:15378"/>
        <dbReference type="ChEBI" id="CHEBI:59874"/>
        <dbReference type="ChEBI" id="CHEBI:78442"/>
        <dbReference type="ChEBI" id="CHEBI:138191"/>
        <dbReference type="EC" id="3.1.1.29"/>
    </reaction>
</comment>
<proteinExistence type="inferred from homology"/>
<dbReference type="SUPFAM" id="SSF53178">
    <property type="entry name" value="Peptidyl-tRNA hydrolase-like"/>
    <property type="match status" value="1"/>
</dbReference>
<dbReference type="Gene3D" id="3.40.50.1470">
    <property type="entry name" value="Peptidyl-tRNA hydrolase"/>
    <property type="match status" value="1"/>
</dbReference>
<dbReference type="Proteomes" id="UP001154312">
    <property type="component" value="Unassembled WGS sequence"/>
</dbReference>
<dbReference type="InterPro" id="IPR036416">
    <property type="entry name" value="Pept_tRNA_hydro_sf"/>
</dbReference>
<dbReference type="FunFam" id="3.40.50.1470:FF:000001">
    <property type="entry name" value="Peptidyl-tRNA hydrolase"/>
    <property type="match status" value="1"/>
</dbReference>
<dbReference type="GO" id="GO:0004045">
    <property type="term" value="F:peptidyl-tRNA hydrolase activity"/>
    <property type="evidence" value="ECO:0007669"/>
    <property type="project" value="UniProtKB-UniRule"/>
</dbReference>
<dbReference type="PANTHER" id="PTHR17224">
    <property type="entry name" value="PEPTIDYL-TRNA HYDROLASE"/>
    <property type="match status" value="1"/>
</dbReference>
<dbReference type="PROSITE" id="PS01195">
    <property type="entry name" value="PEPT_TRNA_HYDROL_1"/>
    <property type="match status" value="1"/>
</dbReference>
<dbReference type="CDD" id="cd00462">
    <property type="entry name" value="PTH"/>
    <property type="match status" value="1"/>
</dbReference>
<protein>
    <recommendedName>
        <fullName evidence="7 8">Peptidyl-tRNA hydrolase</fullName>
        <shortName evidence="8">Pth</shortName>
        <ecNumber evidence="1 8">3.1.1.29</ecNumber>
    </recommendedName>
</protein>
<dbReference type="EC" id="3.1.1.29" evidence="1 8"/>
<comment type="caution">
    <text evidence="8">Lacks conserved residue(s) required for the propagation of feature annotation.</text>
</comment>
<evidence type="ECO:0000256" key="2">
    <source>
        <dbReference type="ARBA" id="ARBA00022555"/>
    </source>
</evidence>
<comment type="function">
    <text evidence="8">Hydrolyzes ribosome-free peptidyl-tRNAs (with 1 or more amino acids incorporated), which drop off the ribosome during protein synthesis, or as a result of ribosome stalling.</text>
</comment>
<keyword evidence="8" id="KW-0963">Cytoplasm</keyword>
<feature type="binding site" evidence="8">
    <location>
        <position position="66"/>
    </location>
    <ligand>
        <name>tRNA</name>
        <dbReference type="ChEBI" id="CHEBI:17843"/>
    </ligand>
</feature>
<evidence type="ECO:0000256" key="9">
    <source>
        <dbReference type="RuleBase" id="RU000673"/>
    </source>
</evidence>
<dbReference type="AlphaFoldDB" id="A0A9X4GYF2"/>
<dbReference type="HAMAP" id="MF_00083">
    <property type="entry name" value="Pept_tRNA_hydro_bact"/>
    <property type="match status" value="1"/>
</dbReference>
<evidence type="ECO:0000256" key="1">
    <source>
        <dbReference type="ARBA" id="ARBA00013260"/>
    </source>
</evidence>
<reference evidence="11" key="1">
    <citation type="submission" date="2022-02" db="EMBL/GenBank/DDBJ databases">
        <authorList>
            <person name="Leng L."/>
        </authorList>
    </citation>
    <scope>NUCLEOTIDE SEQUENCE</scope>
    <source>
        <strain evidence="11">JI</strain>
    </source>
</reference>
<keyword evidence="2 8" id="KW-0820">tRNA-binding</keyword>
<dbReference type="InterPro" id="IPR001328">
    <property type="entry name" value="Pept_tRNA_hydro"/>
</dbReference>
<comment type="similarity">
    <text evidence="5 8 10">Belongs to the PTH family.</text>
</comment>
<evidence type="ECO:0000256" key="4">
    <source>
        <dbReference type="ARBA" id="ARBA00022884"/>
    </source>
</evidence>
<keyword evidence="4 8" id="KW-0694">RNA-binding</keyword>
<dbReference type="Pfam" id="PF01195">
    <property type="entry name" value="Pept_tRNA_hydro"/>
    <property type="match status" value="1"/>
</dbReference>
<comment type="caution">
    <text evidence="11">The sequence shown here is derived from an EMBL/GenBank/DDBJ whole genome shotgun (WGS) entry which is preliminary data.</text>
</comment>
<sequence>MKLIVGLGNPGSEYAKTRHNIGFMVVDRLAPVLGVTVGKKLFKALVGQGQINGERVVLAKPQTYMNLSGDAVGALLNWFKLTASDLLVIYDDLDLRCGKLRLRPGGGSGGHRGMQSIIRAIGTDSFPRVRVGIGRPPEPGYETIDYVLGHFSDEEAAVLEEALGLASDAAICAVREGIEPAMNLFNRR</sequence>
<dbReference type="GO" id="GO:0000049">
    <property type="term" value="F:tRNA binding"/>
    <property type="evidence" value="ECO:0007669"/>
    <property type="project" value="UniProtKB-UniRule"/>
</dbReference>
<evidence type="ECO:0000256" key="5">
    <source>
        <dbReference type="ARBA" id="ARBA00038063"/>
    </source>
</evidence>
<evidence type="ECO:0000256" key="7">
    <source>
        <dbReference type="ARBA" id="ARBA00050038"/>
    </source>
</evidence>
<keyword evidence="12" id="KW-1185">Reference proteome</keyword>